<evidence type="ECO:0000313" key="3">
    <source>
        <dbReference type="EMBL" id="WDI02462.1"/>
    </source>
</evidence>
<dbReference type="Proteomes" id="UP001220962">
    <property type="component" value="Chromosome"/>
</dbReference>
<proteinExistence type="predicted"/>
<dbReference type="InterPro" id="IPR026838">
    <property type="entry name" value="YheC/D"/>
</dbReference>
<protein>
    <submittedName>
        <fullName evidence="2">YheC/YheD family protein</fullName>
    </submittedName>
</protein>
<accession>A0AAX3N080</accession>
<dbReference type="Proteomes" id="UP001221519">
    <property type="component" value="Chromosome"/>
</dbReference>
<evidence type="ECO:0000256" key="1">
    <source>
        <dbReference type="SAM" id="MobiDB-lite"/>
    </source>
</evidence>
<feature type="region of interest" description="Disordered" evidence="1">
    <location>
        <begin position="51"/>
        <end position="81"/>
    </location>
</feature>
<dbReference type="Gene3D" id="3.30.470.20">
    <property type="entry name" value="ATP-grasp fold, B domain"/>
    <property type="match status" value="1"/>
</dbReference>
<evidence type="ECO:0000313" key="4">
    <source>
        <dbReference type="Proteomes" id="UP001220962"/>
    </source>
</evidence>
<reference evidence="2 5" key="1">
    <citation type="submission" date="2023-02" db="EMBL/GenBank/DDBJ databases">
        <title>Pathogen: clinical or host-associated sample.</title>
        <authorList>
            <person name="Hergert J."/>
            <person name="Casey R."/>
            <person name="Wagner J."/>
            <person name="Young E.L."/>
            <person name="Oakeson K.F."/>
        </authorList>
    </citation>
    <scope>NUCLEOTIDE SEQUENCE</scope>
    <source>
        <strain evidence="3 5">2022CK-00829</strain>
        <strain evidence="2">2022CK-00830</strain>
    </source>
</reference>
<dbReference type="Pfam" id="PF14398">
    <property type="entry name" value="ATPgrasp_YheCD"/>
    <property type="match status" value="1"/>
</dbReference>
<evidence type="ECO:0000313" key="5">
    <source>
        <dbReference type="Proteomes" id="UP001221519"/>
    </source>
</evidence>
<dbReference type="EMBL" id="CP118101">
    <property type="protein sequence ID" value="WDH82718.1"/>
    <property type="molecule type" value="Genomic_DNA"/>
</dbReference>
<dbReference type="AlphaFoldDB" id="A0AAX3N080"/>
<dbReference type="PANTHER" id="PTHR21621:SF0">
    <property type="entry name" value="BETA-CITRYLGLUTAMATE SYNTHASE B-RELATED"/>
    <property type="match status" value="1"/>
</dbReference>
<dbReference type="GO" id="GO:0005737">
    <property type="term" value="C:cytoplasm"/>
    <property type="evidence" value="ECO:0007669"/>
    <property type="project" value="TreeGrafter"/>
</dbReference>
<name>A0AAX3N080_9BACL</name>
<dbReference type="GO" id="GO:0016879">
    <property type="term" value="F:ligase activity, forming carbon-nitrogen bonds"/>
    <property type="evidence" value="ECO:0007669"/>
    <property type="project" value="TreeGrafter"/>
</dbReference>
<dbReference type="PANTHER" id="PTHR21621">
    <property type="entry name" value="RIBOSOMAL PROTEIN S6 MODIFICATION PROTEIN"/>
    <property type="match status" value="1"/>
</dbReference>
<dbReference type="EMBL" id="CP118108">
    <property type="protein sequence ID" value="WDI02462.1"/>
    <property type="molecule type" value="Genomic_DNA"/>
</dbReference>
<organism evidence="2 4">
    <name type="scientific">Paenibacillus urinalis</name>
    <dbReference type="NCBI Taxonomy" id="521520"/>
    <lineage>
        <taxon>Bacteria</taxon>
        <taxon>Bacillati</taxon>
        <taxon>Bacillota</taxon>
        <taxon>Bacilli</taxon>
        <taxon>Bacillales</taxon>
        <taxon>Paenibacillaceae</taxon>
        <taxon>Paenibacillus</taxon>
    </lineage>
</organism>
<keyword evidence="5" id="KW-1185">Reference proteome</keyword>
<evidence type="ECO:0000313" key="2">
    <source>
        <dbReference type="EMBL" id="WDH82718.1"/>
    </source>
</evidence>
<gene>
    <name evidence="2" type="ORF">PUW23_00035</name>
    <name evidence="3" type="ORF">PUW25_00035</name>
</gene>
<sequence>MSIRRVSSKWKKTAVLLKDPQIAVYVPETRKYNQNNLEKMLNSHRTVYVKPEHGSHGKGIMRVEKPNSSSDETHSSNESEHVLHYEKTKKTYTTVTALHQKIQKRMNGKSYLVQRGIRLLKHQGCPFDLRVMAQKNPQGKWEATGIIGKVAAKGKIVTNINGGGHIASFEALLKPYLGEGGTKKFKKELNSLALKTARQMEKNYPGIKELGLDIALDEKVRPWILEVNTSPGLYVFGYLPDKSIYRKIKKYARAYGRVRM</sequence>
<dbReference type="RefSeq" id="WP_205054691.1">
    <property type="nucleotide sequence ID" value="NZ_CP118101.1"/>
</dbReference>
<dbReference type="SUPFAM" id="SSF56059">
    <property type="entry name" value="Glutathione synthetase ATP-binding domain-like"/>
    <property type="match status" value="1"/>
</dbReference>